<organism evidence="2 3">
    <name type="scientific">Senna tora</name>
    <dbReference type="NCBI Taxonomy" id="362788"/>
    <lineage>
        <taxon>Eukaryota</taxon>
        <taxon>Viridiplantae</taxon>
        <taxon>Streptophyta</taxon>
        <taxon>Embryophyta</taxon>
        <taxon>Tracheophyta</taxon>
        <taxon>Spermatophyta</taxon>
        <taxon>Magnoliopsida</taxon>
        <taxon>eudicotyledons</taxon>
        <taxon>Gunneridae</taxon>
        <taxon>Pentapetalae</taxon>
        <taxon>rosids</taxon>
        <taxon>fabids</taxon>
        <taxon>Fabales</taxon>
        <taxon>Fabaceae</taxon>
        <taxon>Caesalpinioideae</taxon>
        <taxon>Cassia clade</taxon>
        <taxon>Senna</taxon>
    </lineage>
</organism>
<evidence type="ECO:0000256" key="1">
    <source>
        <dbReference type="SAM" id="MobiDB-lite"/>
    </source>
</evidence>
<sequence length="69" mass="8298">MRKIPRKQSNLPRARKKRSRVQGVLLEIQHQENFSTKSVNKLETLEQTEIKSTKRIPKILKERREKTMK</sequence>
<evidence type="ECO:0000313" key="2">
    <source>
        <dbReference type="EMBL" id="KAF7825915.1"/>
    </source>
</evidence>
<feature type="region of interest" description="Disordered" evidence="1">
    <location>
        <begin position="1"/>
        <end position="20"/>
    </location>
</feature>
<comment type="caution">
    <text evidence="2">The sequence shown here is derived from an EMBL/GenBank/DDBJ whole genome shotgun (WGS) entry which is preliminary data.</text>
</comment>
<accession>A0A834TPV1</accession>
<gene>
    <name evidence="2" type="ORF">G2W53_017079</name>
</gene>
<keyword evidence="3" id="KW-1185">Reference proteome</keyword>
<dbReference type="AlphaFoldDB" id="A0A834TPV1"/>
<dbReference type="EMBL" id="JAAIUW010000006">
    <property type="protein sequence ID" value="KAF7825915.1"/>
    <property type="molecule type" value="Genomic_DNA"/>
</dbReference>
<evidence type="ECO:0000313" key="3">
    <source>
        <dbReference type="Proteomes" id="UP000634136"/>
    </source>
</evidence>
<dbReference type="Proteomes" id="UP000634136">
    <property type="component" value="Unassembled WGS sequence"/>
</dbReference>
<reference evidence="2" key="1">
    <citation type="submission" date="2020-09" db="EMBL/GenBank/DDBJ databases">
        <title>Genome-Enabled Discovery of Anthraquinone Biosynthesis in Senna tora.</title>
        <authorList>
            <person name="Kang S.-H."/>
            <person name="Pandey R.P."/>
            <person name="Lee C.-M."/>
            <person name="Sim J.-S."/>
            <person name="Jeong J.-T."/>
            <person name="Choi B.-S."/>
            <person name="Jung M."/>
            <person name="Ginzburg D."/>
            <person name="Zhao K."/>
            <person name="Won S.Y."/>
            <person name="Oh T.-J."/>
            <person name="Yu Y."/>
            <person name="Kim N.-H."/>
            <person name="Lee O.R."/>
            <person name="Lee T.-H."/>
            <person name="Bashyal P."/>
            <person name="Kim T.-S."/>
            <person name="Lee W.-H."/>
            <person name="Kawkins C."/>
            <person name="Kim C.-K."/>
            <person name="Kim J.S."/>
            <person name="Ahn B.O."/>
            <person name="Rhee S.Y."/>
            <person name="Sohng J.K."/>
        </authorList>
    </citation>
    <scope>NUCLEOTIDE SEQUENCE</scope>
    <source>
        <tissue evidence="2">Leaf</tissue>
    </source>
</reference>
<protein>
    <submittedName>
        <fullName evidence="2">Uncharacterized protein</fullName>
    </submittedName>
</protein>
<name>A0A834TPV1_9FABA</name>
<proteinExistence type="predicted"/>